<dbReference type="InterPro" id="IPR032675">
    <property type="entry name" value="LRR_dom_sf"/>
</dbReference>
<dbReference type="InterPro" id="IPR050836">
    <property type="entry name" value="SDS22/Internalin_LRR"/>
</dbReference>
<dbReference type="SUPFAM" id="SSF52058">
    <property type="entry name" value="L domain-like"/>
    <property type="match status" value="1"/>
</dbReference>
<dbReference type="PANTHER" id="PTHR46652">
    <property type="entry name" value="LEUCINE-RICH REPEAT AND IQ DOMAIN-CONTAINING PROTEIN 1-RELATED"/>
    <property type="match status" value="1"/>
</dbReference>
<keyword evidence="2" id="KW-0677">Repeat</keyword>
<evidence type="ECO:0000256" key="2">
    <source>
        <dbReference type="ARBA" id="ARBA00022737"/>
    </source>
</evidence>
<proteinExistence type="predicted"/>
<keyword evidence="1" id="KW-0433">Leucine-rich repeat</keyword>
<accession>A0A7G2CDG0</accession>
<name>A0A7G2CDG0_9TRYP</name>
<dbReference type="PANTHER" id="PTHR46652:SF3">
    <property type="entry name" value="LEUCINE-RICH REPEAT-CONTAINING PROTEIN 9"/>
    <property type="match status" value="1"/>
</dbReference>
<gene>
    <name evidence="3" type="ORF">ADEAN_000536400</name>
</gene>
<dbReference type="OrthoDB" id="266138at2759"/>
<dbReference type="Proteomes" id="UP000515908">
    <property type="component" value="Chromosome 09"/>
</dbReference>
<evidence type="ECO:0000256" key="1">
    <source>
        <dbReference type="ARBA" id="ARBA00022614"/>
    </source>
</evidence>
<dbReference type="AlphaFoldDB" id="A0A7G2CDG0"/>
<dbReference type="VEuPathDB" id="TriTrypDB:ADEAN_000536400"/>
<dbReference type="EMBL" id="LR877153">
    <property type="protein sequence ID" value="CAD2217878.1"/>
    <property type="molecule type" value="Genomic_DNA"/>
</dbReference>
<dbReference type="Gene3D" id="3.80.10.10">
    <property type="entry name" value="Ribonuclease Inhibitor"/>
    <property type="match status" value="1"/>
</dbReference>
<evidence type="ECO:0000313" key="4">
    <source>
        <dbReference type="Proteomes" id="UP000515908"/>
    </source>
</evidence>
<protein>
    <recommendedName>
        <fullName evidence="5">Leucine Rich repeat</fullName>
    </recommendedName>
</protein>
<evidence type="ECO:0008006" key="5">
    <source>
        <dbReference type="Google" id="ProtNLM"/>
    </source>
</evidence>
<keyword evidence="4" id="KW-1185">Reference proteome</keyword>
<reference evidence="3 4" key="1">
    <citation type="submission" date="2020-08" db="EMBL/GenBank/DDBJ databases">
        <authorList>
            <person name="Newling K."/>
            <person name="Davey J."/>
            <person name="Forrester S."/>
        </authorList>
    </citation>
    <scope>NUCLEOTIDE SEQUENCE [LARGE SCALE GENOMIC DNA]</scope>
    <source>
        <strain evidence="4">Crithidia deanei Carvalho (ATCC PRA-265)</strain>
    </source>
</reference>
<evidence type="ECO:0000313" key="3">
    <source>
        <dbReference type="EMBL" id="CAD2217878.1"/>
    </source>
</evidence>
<sequence>MSFLQDISQYMDYFEESPPLALAAVNSRAREYGERHEKGILRCNVTSGDDGLRRVVYAHSSDVASLKRVQWWVKRQREYPVQIVVEFNGTESLADIPIWETLSQQLCKSKVEHLFHVRIKKVQSLLPFAVLLKRSDGVLLDRCTLTTLEALGRLGRLRRVDLSSCDGAFTLDPLSTCPNLTSVSVEYSHDVTSPEALWKLQNLKHVVLRGCGITSVAFLSGCTSLESVNVCSSRNLNSLVGLSGLKNLQIVNASHSGIESIECLTGCLSLQLLDVSCCKSLTSLEGLSGLQNLREVLASYSTLMILAD</sequence>
<organism evidence="3 4">
    <name type="scientific">Angomonas deanei</name>
    <dbReference type="NCBI Taxonomy" id="59799"/>
    <lineage>
        <taxon>Eukaryota</taxon>
        <taxon>Discoba</taxon>
        <taxon>Euglenozoa</taxon>
        <taxon>Kinetoplastea</taxon>
        <taxon>Metakinetoplastina</taxon>
        <taxon>Trypanosomatida</taxon>
        <taxon>Trypanosomatidae</taxon>
        <taxon>Strigomonadinae</taxon>
        <taxon>Angomonas</taxon>
    </lineage>
</organism>